<accession>A0ABV3WV94</accession>
<organism evidence="6 7">
    <name type="scientific">Neoaquamicrobium sediminum</name>
    <dbReference type="NCBI Taxonomy" id="1849104"/>
    <lineage>
        <taxon>Bacteria</taxon>
        <taxon>Pseudomonadati</taxon>
        <taxon>Pseudomonadota</taxon>
        <taxon>Alphaproteobacteria</taxon>
        <taxon>Hyphomicrobiales</taxon>
        <taxon>Phyllobacteriaceae</taxon>
        <taxon>Neoaquamicrobium</taxon>
    </lineage>
</organism>
<dbReference type="InterPro" id="IPR041490">
    <property type="entry name" value="KstR2_TetR_C"/>
</dbReference>
<evidence type="ECO:0000313" key="6">
    <source>
        <dbReference type="EMBL" id="MEX4008605.1"/>
    </source>
</evidence>
<evidence type="ECO:0000256" key="2">
    <source>
        <dbReference type="ARBA" id="ARBA00023125"/>
    </source>
</evidence>
<evidence type="ECO:0000256" key="4">
    <source>
        <dbReference type="PROSITE-ProRule" id="PRU00335"/>
    </source>
</evidence>
<reference evidence="6 7" key="1">
    <citation type="submission" date="2024-01" db="EMBL/GenBank/DDBJ databases">
        <title>New evidence supports the origin of RcGTA from prophage.</title>
        <authorList>
            <person name="Xu Y."/>
            <person name="Liu B."/>
            <person name="Chen F."/>
        </authorList>
    </citation>
    <scope>NUCLEOTIDE SEQUENCE [LARGE SCALE GENOMIC DNA]</scope>
    <source>
        <strain evidence="6 7">CBW1107-2</strain>
    </source>
</reference>
<dbReference type="Pfam" id="PF17932">
    <property type="entry name" value="TetR_C_24"/>
    <property type="match status" value="1"/>
</dbReference>
<evidence type="ECO:0000259" key="5">
    <source>
        <dbReference type="PROSITE" id="PS50977"/>
    </source>
</evidence>
<dbReference type="InterPro" id="IPR023772">
    <property type="entry name" value="DNA-bd_HTH_TetR-type_CS"/>
</dbReference>
<dbReference type="PROSITE" id="PS01081">
    <property type="entry name" value="HTH_TETR_1"/>
    <property type="match status" value="1"/>
</dbReference>
<keyword evidence="1" id="KW-0805">Transcription regulation</keyword>
<dbReference type="Gene3D" id="1.10.357.10">
    <property type="entry name" value="Tetracycline Repressor, domain 2"/>
    <property type="match status" value="1"/>
</dbReference>
<comment type="caution">
    <text evidence="6">The sequence shown here is derived from an EMBL/GenBank/DDBJ whole genome shotgun (WGS) entry which is preliminary data.</text>
</comment>
<dbReference type="Pfam" id="PF00440">
    <property type="entry name" value="TetR_N"/>
    <property type="match status" value="1"/>
</dbReference>
<dbReference type="SUPFAM" id="SSF48498">
    <property type="entry name" value="Tetracyclin repressor-like, C-terminal domain"/>
    <property type="match status" value="1"/>
</dbReference>
<dbReference type="PROSITE" id="PS50977">
    <property type="entry name" value="HTH_TETR_2"/>
    <property type="match status" value="1"/>
</dbReference>
<dbReference type="PANTHER" id="PTHR30055:SF234">
    <property type="entry name" value="HTH-TYPE TRANSCRIPTIONAL REGULATOR BETI"/>
    <property type="match status" value="1"/>
</dbReference>
<dbReference type="InterPro" id="IPR036271">
    <property type="entry name" value="Tet_transcr_reg_TetR-rel_C_sf"/>
</dbReference>
<feature type="domain" description="HTH tetR-type" evidence="5">
    <location>
        <begin position="11"/>
        <end position="71"/>
    </location>
</feature>
<dbReference type="InterPro" id="IPR009057">
    <property type="entry name" value="Homeodomain-like_sf"/>
</dbReference>
<dbReference type="Proteomes" id="UP001559025">
    <property type="component" value="Unassembled WGS sequence"/>
</dbReference>
<dbReference type="Gene3D" id="1.10.10.60">
    <property type="entry name" value="Homeodomain-like"/>
    <property type="match status" value="1"/>
</dbReference>
<feature type="DNA-binding region" description="H-T-H motif" evidence="4">
    <location>
        <begin position="34"/>
        <end position="53"/>
    </location>
</feature>
<proteinExistence type="predicted"/>
<sequence length="214" mass="24383">MTLGVREHVQESSRADILEAAASCFMERGYTETSIDDVARSLGATKGRIYHHFRSKADIFAEVFRVGMEMNYAAIEPYRAMSDPVARWRHMAFAHAIQMITTKPFQRTVWVGVKMHLRGATTPEQRSVFAELIEYRTNYGNVFRETLVEGRESGDFRFDDLSIANQLMFVVLNSPIFWYSPRVGETRADIEDLARKVVTAAYRGLGGKEEQSTP</sequence>
<evidence type="ECO:0000256" key="3">
    <source>
        <dbReference type="ARBA" id="ARBA00023163"/>
    </source>
</evidence>
<dbReference type="InterPro" id="IPR050109">
    <property type="entry name" value="HTH-type_TetR-like_transc_reg"/>
</dbReference>
<dbReference type="RefSeq" id="WP_368803606.1">
    <property type="nucleotide sequence ID" value="NZ_JAZHFV010000004.1"/>
</dbReference>
<dbReference type="PRINTS" id="PR00455">
    <property type="entry name" value="HTHTETR"/>
</dbReference>
<name>A0ABV3WV94_9HYPH</name>
<dbReference type="InterPro" id="IPR001647">
    <property type="entry name" value="HTH_TetR"/>
</dbReference>
<protein>
    <submittedName>
        <fullName evidence="6">TetR/AcrR family transcriptional regulator</fullName>
    </submittedName>
</protein>
<evidence type="ECO:0000256" key="1">
    <source>
        <dbReference type="ARBA" id="ARBA00023015"/>
    </source>
</evidence>
<keyword evidence="7" id="KW-1185">Reference proteome</keyword>
<gene>
    <name evidence="6" type="ORF">V1479_14925</name>
</gene>
<evidence type="ECO:0000313" key="7">
    <source>
        <dbReference type="Proteomes" id="UP001559025"/>
    </source>
</evidence>
<dbReference type="PANTHER" id="PTHR30055">
    <property type="entry name" value="HTH-TYPE TRANSCRIPTIONAL REGULATOR RUTR"/>
    <property type="match status" value="1"/>
</dbReference>
<dbReference type="SUPFAM" id="SSF46689">
    <property type="entry name" value="Homeodomain-like"/>
    <property type="match status" value="1"/>
</dbReference>
<dbReference type="EMBL" id="JAZHFV010000004">
    <property type="protein sequence ID" value="MEX4008605.1"/>
    <property type="molecule type" value="Genomic_DNA"/>
</dbReference>
<keyword evidence="3" id="KW-0804">Transcription</keyword>
<keyword evidence="2 4" id="KW-0238">DNA-binding</keyword>